<dbReference type="PANTHER" id="PTHR43479:SF11">
    <property type="entry name" value="ACREF_ENVCD OPERON REPRESSOR-RELATED"/>
    <property type="match status" value="1"/>
</dbReference>
<dbReference type="EMBL" id="AP029612">
    <property type="protein sequence ID" value="BFG71319.1"/>
    <property type="molecule type" value="Genomic_DNA"/>
</dbReference>
<dbReference type="InterPro" id="IPR050624">
    <property type="entry name" value="HTH-type_Tx_Regulator"/>
</dbReference>
<sequence length="204" mass="24168">METQERILIKAHELFMRYGLRSVSMDEIANHLGMSKKTIYQYYADKDALVDGTIDIEIERSKNDCTGHRNQSENAIHEIFMAVDMVQEMLKHMNPSLMFDLEKYHPKAYKKFLDHKNKFFHEVIKSNLEWGIQEGLYREDIHVELLTRFRLVTMFFMFDKENFPASKFTPGQVIAEITDNFLFGMATAKGQKLILKYKQQRQKK</sequence>
<dbReference type="PRINTS" id="PR00455">
    <property type="entry name" value="HTHTETR"/>
</dbReference>
<dbReference type="PROSITE" id="PS50977">
    <property type="entry name" value="HTH_TETR_2"/>
    <property type="match status" value="1"/>
</dbReference>
<dbReference type="InterPro" id="IPR009057">
    <property type="entry name" value="Homeodomain-like_sf"/>
</dbReference>
<dbReference type="GO" id="GO:0003677">
    <property type="term" value="F:DNA binding"/>
    <property type="evidence" value="ECO:0007669"/>
    <property type="project" value="UniProtKB-UniRule"/>
</dbReference>
<dbReference type="RefSeq" id="WP_353548953.1">
    <property type="nucleotide sequence ID" value="NZ_AP029612.1"/>
</dbReference>
<dbReference type="PANTHER" id="PTHR43479">
    <property type="entry name" value="ACREF/ENVCD OPERON REPRESSOR-RELATED"/>
    <property type="match status" value="1"/>
</dbReference>
<evidence type="ECO:0000259" key="3">
    <source>
        <dbReference type="PROSITE" id="PS50977"/>
    </source>
</evidence>
<dbReference type="SUPFAM" id="SSF48498">
    <property type="entry name" value="Tetracyclin repressor-like, C-terminal domain"/>
    <property type="match status" value="1"/>
</dbReference>
<gene>
    <name evidence="4" type="ORF">KACHI17_22000</name>
</gene>
<organism evidence="4">
    <name type="scientific">Sediminibacterium sp. KACHI17</name>
    <dbReference type="NCBI Taxonomy" id="1751071"/>
    <lineage>
        <taxon>Bacteria</taxon>
        <taxon>Pseudomonadati</taxon>
        <taxon>Bacteroidota</taxon>
        <taxon>Chitinophagia</taxon>
        <taxon>Chitinophagales</taxon>
        <taxon>Chitinophagaceae</taxon>
        <taxon>Sediminibacterium</taxon>
    </lineage>
</organism>
<evidence type="ECO:0000313" key="4">
    <source>
        <dbReference type="EMBL" id="BFG71319.1"/>
    </source>
</evidence>
<feature type="domain" description="HTH tetR-type" evidence="3">
    <location>
        <begin position="1"/>
        <end position="61"/>
    </location>
</feature>
<dbReference type="InterPro" id="IPR001647">
    <property type="entry name" value="HTH_TetR"/>
</dbReference>
<evidence type="ECO:0000256" key="1">
    <source>
        <dbReference type="ARBA" id="ARBA00023125"/>
    </source>
</evidence>
<dbReference type="SUPFAM" id="SSF46689">
    <property type="entry name" value="Homeodomain-like"/>
    <property type="match status" value="1"/>
</dbReference>
<reference evidence="4" key="1">
    <citation type="submission" date="2024-02" db="EMBL/GenBank/DDBJ databases">
        <title>Sediminibacterium planktonica sp. nov. and Sediminibacterium longus sp. nov., isolated from surface lake and river water.</title>
        <authorList>
            <person name="Watanabe K."/>
            <person name="Takemine S."/>
            <person name="Ishii Y."/>
            <person name="Ogata Y."/>
            <person name="Shindo C."/>
            <person name="Suda W."/>
        </authorList>
    </citation>
    <scope>NUCLEOTIDE SEQUENCE</scope>
    <source>
        <strain evidence="4">KACHI17</strain>
    </source>
</reference>
<protein>
    <recommendedName>
        <fullName evidence="3">HTH tetR-type domain-containing protein</fullName>
    </recommendedName>
</protein>
<dbReference type="Gene3D" id="1.10.10.60">
    <property type="entry name" value="Homeodomain-like"/>
    <property type="match status" value="1"/>
</dbReference>
<accession>A0AAT9GLG7</accession>
<dbReference type="AlphaFoldDB" id="A0AAT9GLG7"/>
<dbReference type="Pfam" id="PF00440">
    <property type="entry name" value="TetR_N"/>
    <property type="match status" value="1"/>
</dbReference>
<evidence type="ECO:0000256" key="2">
    <source>
        <dbReference type="PROSITE-ProRule" id="PRU00335"/>
    </source>
</evidence>
<dbReference type="InterPro" id="IPR036271">
    <property type="entry name" value="Tet_transcr_reg_TetR-rel_C_sf"/>
</dbReference>
<dbReference type="Gene3D" id="1.10.357.10">
    <property type="entry name" value="Tetracycline Repressor, domain 2"/>
    <property type="match status" value="1"/>
</dbReference>
<name>A0AAT9GLG7_9BACT</name>
<keyword evidence="1 2" id="KW-0238">DNA-binding</keyword>
<feature type="DNA-binding region" description="H-T-H motif" evidence="2">
    <location>
        <begin position="24"/>
        <end position="43"/>
    </location>
</feature>
<proteinExistence type="predicted"/>